<evidence type="ECO:0000313" key="3">
    <source>
        <dbReference type="RefSeq" id="XP_013421425.1"/>
    </source>
</evidence>
<feature type="domain" description="Nuclear mitotic apparatus protein 1 N-terminal hook" evidence="1">
    <location>
        <begin position="5"/>
        <end position="96"/>
    </location>
</feature>
<accession>A0A1S3KFK9</accession>
<protein>
    <submittedName>
        <fullName evidence="3">Uncharacterized protein LOC106181553</fullName>
    </submittedName>
</protein>
<dbReference type="AlphaFoldDB" id="A0A1S3KFK9"/>
<dbReference type="Proteomes" id="UP000085678">
    <property type="component" value="Unplaced"/>
</dbReference>
<dbReference type="InterPro" id="IPR036872">
    <property type="entry name" value="CH_dom_sf"/>
</dbReference>
<organism evidence="2 3">
    <name type="scientific">Lingula anatina</name>
    <name type="common">Brachiopod</name>
    <name type="synonym">Lingula unguis</name>
    <dbReference type="NCBI Taxonomy" id="7574"/>
    <lineage>
        <taxon>Eukaryota</taxon>
        <taxon>Metazoa</taxon>
        <taxon>Spiralia</taxon>
        <taxon>Lophotrochozoa</taxon>
        <taxon>Brachiopoda</taxon>
        <taxon>Linguliformea</taxon>
        <taxon>Lingulata</taxon>
        <taxon>Lingulida</taxon>
        <taxon>Linguloidea</taxon>
        <taxon>Lingulidae</taxon>
        <taxon>Lingula</taxon>
    </lineage>
</organism>
<dbReference type="SUPFAM" id="SSF116907">
    <property type="entry name" value="Hook domain"/>
    <property type="match status" value="1"/>
</dbReference>
<sequence>MDSGRAGALVEWVNSIDGAPCIESLSQLNDGTLFIKLLEIIVPDTIPSGLELNSVEERLEFLNKIISDVNNTKVEEKVNFRAIIDQADEFEIGKLCSLKVAQMGS</sequence>
<dbReference type="RefSeq" id="XP_013421425.1">
    <property type="nucleotide sequence ID" value="XM_013565971.1"/>
</dbReference>
<dbReference type="OrthoDB" id="2436455at2759"/>
<dbReference type="KEGG" id="lak:106181553"/>
<name>A0A1S3KFK9_LINAN</name>
<evidence type="ECO:0000259" key="1">
    <source>
        <dbReference type="Pfam" id="PF21670"/>
    </source>
</evidence>
<gene>
    <name evidence="3" type="primary">LOC106181553</name>
</gene>
<keyword evidence="2" id="KW-1185">Reference proteome</keyword>
<evidence type="ECO:0000313" key="2">
    <source>
        <dbReference type="Proteomes" id="UP000085678"/>
    </source>
</evidence>
<dbReference type="GeneID" id="106181553"/>
<dbReference type="Gene3D" id="1.10.418.10">
    <property type="entry name" value="Calponin-like domain"/>
    <property type="match status" value="1"/>
</dbReference>
<dbReference type="InParanoid" id="A0A1S3KFK9"/>
<dbReference type="InterPro" id="IPR048724">
    <property type="entry name" value="NuMA_N_HOOK"/>
</dbReference>
<reference evidence="3" key="1">
    <citation type="submission" date="2025-08" db="UniProtKB">
        <authorList>
            <consortium name="RefSeq"/>
        </authorList>
    </citation>
    <scope>IDENTIFICATION</scope>
    <source>
        <tissue evidence="3">Gonads</tissue>
    </source>
</reference>
<dbReference type="Pfam" id="PF21670">
    <property type="entry name" value="HOOK_N_NuMA"/>
    <property type="match status" value="1"/>
</dbReference>
<proteinExistence type="predicted"/>